<dbReference type="Proteomes" id="UP000186102">
    <property type="component" value="Unassembled WGS sequence"/>
</dbReference>
<organism evidence="1 2">
    <name type="scientific">Desulfosporosinus metallidurans</name>
    <dbReference type="NCBI Taxonomy" id="1888891"/>
    <lineage>
        <taxon>Bacteria</taxon>
        <taxon>Bacillati</taxon>
        <taxon>Bacillota</taxon>
        <taxon>Clostridia</taxon>
        <taxon>Eubacteriales</taxon>
        <taxon>Desulfitobacteriaceae</taxon>
        <taxon>Desulfosporosinus</taxon>
    </lineage>
</organism>
<dbReference type="EMBL" id="MLBF01000004">
    <property type="protein sequence ID" value="OLN33105.1"/>
    <property type="molecule type" value="Genomic_DNA"/>
</dbReference>
<dbReference type="STRING" id="1888891.DSOL_0832"/>
<gene>
    <name evidence="1" type="ORF">DSOL_0832</name>
</gene>
<dbReference type="AlphaFoldDB" id="A0A1Q8R0K3"/>
<evidence type="ECO:0000313" key="1">
    <source>
        <dbReference type="EMBL" id="OLN33105.1"/>
    </source>
</evidence>
<sequence length="37" mass="4383">MKVLERGIHYITNYGKTSGMGSYAYNHLLVNRKRPWK</sequence>
<name>A0A1Q8R0K3_9FIRM</name>
<comment type="caution">
    <text evidence="1">The sequence shown here is derived from an EMBL/GenBank/DDBJ whole genome shotgun (WGS) entry which is preliminary data.</text>
</comment>
<protein>
    <submittedName>
        <fullName evidence="1">Uncharacterized protein</fullName>
    </submittedName>
</protein>
<accession>A0A1Q8R0K3</accession>
<proteinExistence type="predicted"/>
<keyword evidence="2" id="KW-1185">Reference proteome</keyword>
<reference evidence="1 2" key="1">
    <citation type="submission" date="2016-09" db="EMBL/GenBank/DDBJ databases">
        <title>Complete genome of Desulfosporosinus sp. OL.</title>
        <authorList>
            <person name="Mardanov A."/>
            <person name="Beletsky A."/>
            <person name="Panova A."/>
            <person name="Karnachuk O."/>
            <person name="Ravin N."/>
        </authorList>
    </citation>
    <scope>NUCLEOTIDE SEQUENCE [LARGE SCALE GENOMIC DNA]</scope>
    <source>
        <strain evidence="1 2">OL</strain>
    </source>
</reference>
<evidence type="ECO:0000313" key="2">
    <source>
        <dbReference type="Proteomes" id="UP000186102"/>
    </source>
</evidence>